<evidence type="ECO:0000256" key="5">
    <source>
        <dbReference type="SAM" id="Coils"/>
    </source>
</evidence>
<dbReference type="Gene3D" id="1.20.5.500">
    <property type="entry name" value="Single helix bin"/>
    <property type="match status" value="1"/>
</dbReference>
<comment type="subcellular location">
    <subcellularLocation>
        <location evidence="4">Nucleus lamina</location>
    </subcellularLocation>
</comment>
<keyword evidence="3" id="KW-0539">Nucleus</keyword>
<gene>
    <name evidence="9" type="ORF">HERILL_LOCUS16320</name>
</gene>
<dbReference type="EMBL" id="LR899015">
    <property type="protein sequence ID" value="CAD7094089.1"/>
    <property type="molecule type" value="Genomic_DNA"/>
</dbReference>
<reference evidence="9 10" key="1">
    <citation type="submission" date="2020-11" db="EMBL/GenBank/DDBJ databases">
        <authorList>
            <person name="Wallbank WR R."/>
            <person name="Pardo Diaz C."/>
            <person name="Kozak K."/>
            <person name="Martin S."/>
            <person name="Jiggins C."/>
            <person name="Moest M."/>
            <person name="Warren A I."/>
            <person name="Generalovic N T."/>
            <person name="Byers J.R.P. K."/>
            <person name="Montejo-Kovacevich G."/>
            <person name="Yen C E."/>
        </authorList>
    </citation>
    <scope>NUCLEOTIDE SEQUENCE [LARGE SCALE GENOMIC DNA]</scope>
</reference>
<evidence type="ECO:0000313" key="10">
    <source>
        <dbReference type="Proteomes" id="UP000594454"/>
    </source>
</evidence>
<dbReference type="FunFam" id="1.20.5.170:FF:000058">
    <property type="entry name" value="Intermediate filament protein B"/>
    <property type="match status" value="1"/>
</dbReference>
<evidence type="ECO:0000259" key="7">
    <source>
        <dbReference type="PROSITE" id="PS51841"/>
    </source>
</evidence>
<dbReference type="Pfam" id="PF00038">
    <property type="entry name" value="Filament"/>
    <property type="match status" value="1"/>
</dbReference>
<dbReference type="GO" id="GO:0051664">
    <property type="term" value="P:nuclear pore localization"/>
    <property type="evidence" value="ECO:0007669"/>
    <property type="project" value="TreeGrafter"/>
</dbReference>
<dbReference type="GO" id="GO:0031507">
    <property type="term" value="P:heterochromatin formation"/>
    <property type="evidence" value="ECO:0007669"/>
    <property type="project" value="UniProtKB-ARBA"/>
</dbReference>
<evidence type="ECO:0000256" key="1">
    <source>
        <dbReference type="ARBA" id="ARBA00022754"/>
    </source>
</evidence>
<dbReference type="SUPFAM" id="SSF64593">
    <property type="entry name" value="Intermediate filament protein, coiled coil region"/>
    <property type="match status" value="2"/>
</dbReference>
<dbReference type="FunCoup" id="A0A7R8Z1T7">
    <property type="interactions" value="1657"/>
</dbReference>
<dbReference type="OMA" id="QAGEKCA"/>
<feature type="compositionally biased region" description="Low complexity" evidence="6">
    <location>
        <begin position="410"/>
        <end position="422"/>
    </location>
</feature>
<keyword evidence="1" id="KW-0403">Intermediate filament</keyword>
<dbReference type="InterPro" id="IPR039008">
    <property type="entry name" value="IF_rod_dom"/>
</dbReference>
<evidence type="ECO:0000256" key="2">
    <source>
        <dbReference type="ARBA" id="ARBA00023054"/>
    </source>
</evidence>
<feature type="domain" description="LTD" evidence="7">
    <location>
        <begin position="455"/>
        <end position="575"/>
    </location>
</feature>
<dbReference type="GO" id="GO:0005200">
    <property type="term" value="F:structural constituent of cytoskeleton"/>
    <property type="evidence" value="ECO:0007669"/>
    <property type="project" value="TreeGrafter"/>
</dbReference>
<dbReference type="GO" id="GO:0005638">
    <property type="term" value="C:lamin filament"/>
    <property type="evidence" value="ECO:0007669"/>
    <property type="project" value="UniProtKB-ARBA"/>
</dbReference>
<dbReference type="OrthoDB" id="102442at2759"/>
<dbReference type="GO" id="GO:0007097">
    <property type="term" value="P:nuclear migration"/>
    <property type="evidence" value="ECO:0007669"/>
    <property type="project" value="TreeGrafter"/>
</dbReference>
<dbReference type="GO" id="GO:0006998">
    <property type="term" value="P:nuclear envelope organization"/>
    <property type="evidence" value="ECO:0007669"/>
    <property type="project" value="TreeGrafter"/>
</dbReference>
<sequence length="618" mass="70086">MATKSGRKLGTPVGGQSGGTPAPGTSTPISNLRPSSPLSPTRHSRLAEKAELQSLNDRLAIYIDRVRHLETENSRLTLEVQTTRETVTREVSNIKSMYEHELSDARKLLDETAREKAKLEIDTKRLWEENDELKARLDKKLKELALAENSARVYESRCTELTGKYNTACADRKKAVDEAKDLEKENDRLRKQLEEARKHLEDETLARVDLENTVQSLREELTFKDQVHSQELSETRTRRQVEISEIDGRLSEQYEAKLQQSLQELRDQYEAQMRANRDEIELLYENKIKNLQNAAQRNSSAASSAYEELRTTRTKIDTLGSRISELEAQNSALNSRIRDLEKILDAERSRHAEDISMLEAELSRLRDEMAQQLQEYQDLMDIKVSLDLELAAYDKMLKGEEHRLNITPNTSATSTTQLSQSLRSRHTPVRRTPSRALPAKRKRTVVEESEDRNLSDYSVTSSAKGDIEIFEADPEGQYVKLHNKTNKEVNIGGWQLVRTAGSNETSFKFHRSVKIDGNGYITVWSSDAGVTHEPPTNIVMKSQKWFVGDNMKTILVNTDGEEVAGSERQKITVSSHASRHRESGGYSGGEDMYHHQVRASSSSSVGGEPQGEEKCRLM</sequence>
<dbReference type="GO" id="GO:0090435">
    <property type="term" value="P:protein localization to nuclear envelope"/>
    <property type="evidence" value="ECO:0007669"/>
    <property type="project" value="TreeGrafter"/>
</dbReference>
<dbReference type="Proteomes" id="UP000594454">
    <property type="component" value="Chromosome 7"/>
</dbReference>
<name>A0A7R8Z1T7_HERIL</name>
<dbReference type="Gene3D" id="2.60.40.1260">
    <property type="entry name" value="Lamin Tail domain"/>
    <property type="match status" value="1"/>
</dbReference>
<dbReference type="GO" id="GO:0030833">
    <property type="term" value="P:regulation of actin filament polymerization"/>
    <property type="evidence" value="ECO:0007669"/>
    <property type="project" value="UniProtKB-ARBA"/>
</dbReference>
<evidence type="ECO:0000256" key="3">
    <source>
        <dbReference type="ARBA" id="ARBA00023242"/>
    </source>
</evidence>
<dbReference type="Pfam" id="PF00932">
    <property type="entry name" value="LTD"/>
    <property type="match status" value="1"/>
</dbReference>
<dbReference type="GO" id="GO:0007112">
    <property type="term" value="P:male meiosis cytokinesis"/>
    <property type="evidence" value="ECO:0007669"/>
    <property type="project" value="UniProtKB-ARBA"/>
</dbReference>
<keyword evidence="10" id="KW-1185">Reference proteome</keyword>
<feature type="compositionally biased region" description="Polar residues" evidence="6">
    <location>
        <begin position="23"/>
        <end position="41"/>
    </location>
</feature>
<feature type="coiled-coil region" evidence="5">
    <location>
        <begin position="52"/>
        <end position="220"/>
    </location>
</feature>
<dbReference type="AlphaFoldDB" id="A0A7R8Z1T7"/>
<evidence type="ECO:0000259" key="8">
    <source>
        <dbReference type="PROSITE" id="PS51842"/>
    </source>
</evidence>
<feature type="coiled-coil region" evidence="5">
    <location>
        <begin position="251"/>
        <end position="382"/>
    </location>
</feature>
<dbReference type="InterPro" id="IPR036415">
    <property type="entry name" value="Lamin_tail_dom_sf"/>
</dbReference>
<dbReference type="Gene3D" id="1.20.5.1160">
    <property type="entry name" value="Vasodilator-stimulated phosphoprotein"/>
    <property type="match status" value="1"/>
</dbReference>
<feature type="compositionally biased region" description="Basic residues" evidence="6">
    <location>
        <begin position="423"/>
        <end position="443"/>
    </location>
</feature>
<accession>A0A7R8Z1T7</accession>
<evidence type="ECO:0000256" key="4">
    <source>
        <dbReference type="ARBA" id="ARBA00024186"/>
    </source>
</evidence>
<dbReference type="PANTHER" id="PTHR45721">
    <property type="entry name" value="LAMIN DM0-RELATED"/>
    <property type="match status" value="1"/>
</dbReference>
<dbReference type="SMART" id="SM01391">
    <property type="entry name" value="Filament"/>
    <property type="match status" value="1"/>
</dbReference>
<dbReference type="Gene3D" id="1.20.5.170">
    <property type="match status" value="1"/>
</dbReference>
<feature type="region of interest" description="Disordered" evidence="6">
    <location>
        <begin position="565"/>
        <end position="618"/>
    </location>
</feature>
<dbReference type="PANTHER" id="PTHR45721:SF11">
    <property type="entry name" value="LAMIN DM0-RELATED"/>
    <property type="match status" value="1"/>
</dbReference>
<dbReference type="PROSITE" id="PS51841">
    <property type="entry name" value="LTD"/>
    <property type="match status" value="1"/>
</dbReference>
<protein>
    <recommendedName>
        <fullName evidence="11">Lamin</fullName>
    </recommendedName>
</protein>
<feature type="region of interest" description="Disordered" evidence="6">
    <location>
        <begin position="407"/>
        <end position="449"/>
    </location>
</feature>
<dbReference type="InParanoid" id="A0A7R8Z1T7"/>
<dbReference type="InterPro" id="IPR001322">
    <property type="entry name" value="Lamin_tail_dom"/>
</dbReference>
<feature type="region of interest" description="Disordered" evidence="6">
    <location>
        <begin position="1"/>
        <end position="42"/>
    </location>
</feature>
<evidence type="ECO:0008006" key="11">
    <source>
        <dbReference type="Google" id="ProtNLM"/>
    </source>
</evidence>
<evidence type="ECO:0000313" key="9">
    <source>
        <dbReference type="EMBL" id="CAD7094089.1"/>
    </source>
</evidence>
<dbReference type="SUPFAM" id="SSF74853">
    <property type="entry name" value="Lamin A/C globular tail domain"/>
    <property type="match status" value="1"/>
</dbReference>
<dbReference type="PROSITE" id="PS51842">
    <property type="entry name" value="IF_ROD_2"/>
    <property type="match status" value="1"/>
</dbReference>
<organism evidence="9 10">
    <name type="scientific">Hermetia illucens</name>
    <name type="common">Black soldier fly</name>
    <dbReference type="NCBI Taxonomy" id="343691"/>
    <lineage>
        <taxon>Eukaryota</taxon>
        <taxon>Metazoa</taxon>
        <taxon>Ecdysozoa</taxon>
        <taxon>Arthropoda</taxon>
        <taxon>Hexapoda</taxon>
        <taxon>Insecta</taxon>
        <taxon>Pterygota</taxon>
        <taxon>Neoptera</taxon>
        <taxon>Endopterygota</taxon>
        <taxon>Diptera</taxon>
        <taxon>Brachycera</taxon>
        <taxon>Stratiomyomorpha</taxon>
        <taxon>Stratiomyidae</taxon>
        <taxon>Hermetiinae</taxon>
        <taxon>Hermetia</taxon>
    </lineage>
</organism>
<keyword evidence="2 5" id="KW-0175">Coiled coil</keyword>
<evidence type="ECO:0000256" key="6">
    <source>
        <dbReference type="SAM" id="MobiDB-lite"/>
    </source>
</evidence>
<feature type="domain" description="IF rod" evidence="8">
    <location>
        <begin position="48"/>
        <end position="404"/>
    </location>
</feature>
<proteinExistence type="predicted"/>